<dbReference type="FunFam" id="1.10.10.10:FF:000001">
    <property type="entry name" value="LysR family transcriptional regulator"/>
    <property type="match status" value="1"/>
</dbReference>
<dbReference type="InterPro" id="IPR036390">
    <property type="entry name" value="WH_DNA-bd_sf"/>
</dbReference>
<dbReference type="InterPro" id="IPR000847">
    <property type="entry name" value="LysR_HTH_N"/>
</dbReference>
<keyword evidence="7" id="KW-1185">Reference proteome</keyword>
<feature type="domain" description="HTH lysR-type" evidence="5">
    <location>
        <begin position="1"/>
        <end position="58"/>
    </location>
</feature>
<evidence type="ECO:0000313" key="6">
    <source>
        <dbReference type="EMBL" id="MCM3712499.1"/>
    </source>
</evidence>
<dbReference type="PANTHER" id="PTHR30346">
    <property type="entry name" value="TRANSCRIPTIONAL DUAL REGULATOR HCAR-RELATED"/>
    <property type="match status" value="1"/>
</dbReference>
<keyword evidence="4" id="KW-0804">Transcription</keyword>
<dbReference type="Proteomes" id="UP001139179">
    <property type="component" value="Unassembled WGS sequence"/>
</dbReference>
<organism evidence="6 7">
    <name type="scientific">Halalkalibacter oceani</name>
    <dbReference type="NCBI Taxonomy" id="1653776"/>
    <lineage>
        <taxon>Bacteria</taxon>
        <taxon>Bacillati</taxon>
        <taxon>Bacillota</taxon>
        <taxon>Bacilli</taxon>
        <taxon>Bacillales</taxon>
        <taxon>Bacillaceae</taxon>
        <taxon>Halalkalibacter</taxon>
    </lineage>
</organism>
<dbReference type="InterPro" id="IPR036388">
    <property type="entry name" value="WH-like_DNA-bd_sf"/>
</dbReference>
<dbReference type="InterPro" id="IPR005119">
    <property type="entry name" value="LysR_subst-bd"/>
</dbReference>
<proteinExistence type="inferred from homology"/>
<protein>
    <submittedName>
        <fullName evidence="6">LysR family transcriptional regulator</fullName>
    </submittedName>
</protein>
<comment type="caution">
    <text evidence="6">The sequence shown here is derived from an EMBL/GenBank/DDBJ whole genome shotgun (WGS) entry which is preliminary data.</text>
</comment>
<dbReference type="AlphaFoldDB" id="A0A9X2DL25"/>
<name>A0A9X2DL25_9BACI</name>
<dbReference type="SUPFAM" id="SSF53850">
    <property type="entry name" value="Periplasmic binding protein-like II"/>
    <property type="match status" value="1"/>
</dbReference>
<dbReference type="PROSITE" id="PS50931">
    <property type="entry name" value="HTH_LYSR"/>
    <property type="match status" value="1"/>
</dbReference>
<dbReference type="RefSeq" id="WP_251221379.1">
    <property type="nucleotide sequence ID" value="NZ_JAMBOL010000001.1"/>
</dbReference>
<dbReference type="GO" id="GO:0003677">
    <property type="term" value="F:DNA binding"/>
    <property type="evidence" value="ECO:0007669"/>
    <property type="project" value="UniProtKB-KW"/>
</dbReference>
<evidence type="ECO:0000259" key="5">
    <source>
        <dbReference type="PROSITE" id="PS50931"/>
    </source>
</evidence>
<dbReference type="Pfam" id="PF00126">
    <property type="entry name" value="HTH_1"/>
    <property type="match status" value="1"/>
</dbReference>
<dbReference type="PANTHER" id="PTHR30346:SF28">
    <property type="entry name" value="HTH-TYPE TRANSCRIPTIONAL REGULATOR CYNR"/>
    <property type="match status" value="1"/>
</dbReference>
<evidence type="ECO:0000256" key="2">
    <source>
        <dbReference type="ARBA" id="ARBA00023015"/>
    </source>
</evidence>
<evidence type="ECO:0000256" key="4">
    <source>
        <dbReference type="ARBA" id="ARBA00023163"/>
    </source>
</evidence>
<dbReference type="SUPFAM" id="SSF46785">
    <property type="entry name" value="Winged helix' DNA-binding domain"/>
    <property type="match status" value="1"/>
</dbReference>
<dbReference type="PRINTS" id="PR00039">
    <property type="entry name" value="HTHLYSR"/>
</dbReference>
<dbReference type="GO" id="GO:0003700">
    <property type="term" value="F:DNA-binding transcription factor activity"/>
    <property type="evidence" value="ECO:0007669"/>
    <property type="project" value="InterPro"/>
</dbReference>
<reference evidence="6" key="1">
    <citation type="submission" date="2022-05" db="EMBL/GenBank/DDBJ databases">
        <title>Comparative Genomics of Spacecraft Associated Microbes.</title>
        <authorList>
            <person name="Tran M.T."/>
            <person name="Wright A."/>
            <person name="Seuylemezian A."/>
            <person name="Eisen J."/>
            <person name="Coil D."/>
        </authorList>
    </citation>
    <scope>NUCLEOTIDE SEQUENCE</scope>
    <source>
        <strain evidence="6">214.1.1</strain>
    </source>
</reference>
<evidence type="ECO:0000256" key="3">
    <source>
        <dbReference type="ARBA" id="ARBA00023125"/>
    </source>
</evidence>
<comment type="similarity">
    <text evidence="1">Belongs to the LysR transcriptional regulatory family.</text>
</comment>
<accession>A0A9X2DL25</accession>
<dbReference type="Gene3D" id="1.10.10.10">
    <property type="entry name" value="Winged helix-like DNA-binding domain superfamily/Winged helix DNA-binding domain"/>
    <property type="match status" value="1"/>
</dbReference>
<dbReference type="GO" id="GO:0032993">
    <property type="term" value="C:protein-DNA complex"/>
    <property type="evidence" value="ECO:0007669"/>
    <property type="project" value="TreeGrafter"/>
</dbReference>
<dbReference type="EMBL" id="JAMBOL010000001">
    <property type="protein sequence ID" value="MCM3712499.1"/>
    <property type="molecule type" value="Genomic_DNA"/>
</dbReference>
<evidence type="ECO:0000313" key="7">
    <source>
        <dbReference type="Proteomes" id="UP001139179"/>
    </source>
</evidence>
<sequence>MEWQQLEYFQRVAQLQHVTKAAQSLFISQPALSRSIARLEKELGVPLFERQGRTVQLNRYGKLFLEKVNLAIQVIEEGKQELQSEMSPNRGNITLSFLPTLGTDFVPELIEKYRATYPDVTFQLFQNTAHDLIEQLKAGDIDVCLTTIVEPDPEIQWVELFSEELLVIVPQCHRLSDRQEIRLKDIANEPFVGFKKGAGLRSITDRLCQQSGFTPQLTFEGQEVGTVAGLVGVGLGVSLVPKRSRMDAYQVSCLPVRDVDCRRTIGIVWRKKSFMPKVVEQFRDFIVELYGRA</sequence>
<dbReference type="CDD" id="cd08434">
    <property type="entry name" value="PBP2_GltC_like"/>
    <property type="match status" value="1"/>
</dbReference>
<keyword evidence="3" id="KW-0238">DNA-binding</keyword>
<gene>
    <name evidence="6" type="ORF">M3202_00255</name>
</gene>
<dbReference type="Gene3D" id="3.40.190.290">
    <property type="match status" value="1"/>
</dbReference>
<keyword evidence="2" id="KW-0805">Transcription regulation</keyword>
<dbReference type="Pfam" id="PF03466">
    <property type="entry name" value="LysR_substrate"/>
    <property type="match status" value="1"/>
</dbReference>
<evidence type="ECO:0000256" key="1">
    <source>
        <dbReference type="ARBA" id="ARBA00009437"/>
    </source>
</evidence>